<reference evidence="2 3" key="1">
    <citation type="submission" date="2024-01" db="EMBL/GenBank/DDBJ databases">
        <title>The genomes of 5 underutilized Papilionoideae crops provide insights into root nodulation and disease resistanc.</title>
        <authorList>
            <person name="Yuan L."/>
        </authorList>
    </citation>
    <scope>NUCLEOTIDE SEQUENCE [LARGE SCALE GENOMIC DNA]</scope>
    <source>
        <strain evidence="2">ZHUSHIDOU_FW_LH</strain>
        <tissue evidence="2">Leaf</tissue>
    </source>
</reference>
<dbReference type="Proteomes" id="UP001372338">
    <property type="component" value="Unassembled WGS sequence"/>
</dbReference>
<evidence type="ECO:0000313" key="2">
    <source>
        <dbReference type="EMBL" id="KAK7255622.1"/>
    </source>
</evidence>
<keyword evidence="3" id="KW-1185">Reference proteome</keyword>
<dbReference type="EMBL" id="JAYWIO010000006">
    <property type="protein sequence ID" value="KAK7255622.1"/>
    <property type="molecule type" value="Genomic_DNA"/>
</dbReference>
<proteinExistence type="predicted"/>
<dbReference type="PANTHER" id="PTHR33873:SF15">
    <property type="entry name" value="TRANSCRIPTION FACTOR VOZ2"/>
    <property type="match status" value="1"/>
</dbReference>
<dbReference type="GO" id="GO:0045893">
    <property type="term" value="P:positive regulation of DNA-templated transcription"/>
    <property type="evidence" value="ECO:0007669"/>
    <property type="project" value="TreeGrafter"/>
</dbReference>
<dbReference type="GO" id="GO:0043565">
    <property type="term" value="F:sequence-specific DNA binding"/>
    <property type="evidence" value="ECO:0007669"/>
    <property type="project" value="TreeGrafter"/>
</dbReference>
<dbReference type="InterPro" id="IPR039277">
    <property type="entry name" value="VOZ1/VOZ2"/>
</dbReference>
<dbReference type="AlphaFoldDB" id="A0AAN9HVJ8"/>
<evidence type="ECO:0000256" key="1">
    <source>
        <dbReference type="SAM" id="MobiDB-lite"/>
    </source>
</evidence>
<name>A0AAN9HVJ8_CROPI</name>
<dbReference type="PANTHER" id="PTHR33873">
    <property type="entry name" value="TRANSCRIPTION FACTOR VOZ1"/>
    <property type="match status" value="1"/>
</dbReference>
<accession>A0AAN9HVJ8</accession>
<comment type="caution">
    <text evidence="2">The sequence shown here is derived from an EMBL/GenBank/DDBJ whole genome shotgun (WGS) entry which is preliminary data.</text>
</comment>
<evidence type="ECO:0000313" key="3">
    <source>
        <dbReference type="Proteomes" id="UP001372338"/>
    </source>
</evidence>
<organism evidence="2 3">
    <name type="scientific">Crotalaria pallida</name>
    <name type="common">Smooth rattlebox</name>
    <name type="synonym">Crotalaria striata</name>
    <dbReference type="NCBI Taxonomy" id="3830"/>
    <lineage>
        <taxon>Eukaryota</taxon>
        <taxon>Viridiplantae</taxon>
        <taxon>Streptophyta</taxon>
        <taxon>Embryophyta</taxon>
        <taxon>Tracheophyta</taxon>
        <taxon>Spermatophyta</taxon>
        <taxon>Magnoliopsida</taxon>
        <taxon>eudicotyledons</taxon>
        <taxon>Gunneridae</taxon>
        <taxon>Pentapetalae</taxon>
        <taxon>rosids</taxon>
        <taxon>fabids</taxon>
        <taxon>Fabales</taxon>
        <taxon>Fabaceae</taxon>
        <taxon>Papilionoideae</taxon>
        <taxon>50 kb inversion clade</taxon>
        <taxon>genistoids sensu lato</taxon>
        <taxon>core genistoids</taxon>
        <taxon>Crotalarieae</taxon>
        <taxon>Crotalaria</taxon>
    </lineage>
</organism>
<gene>
    <name evidence="2" type="ORF">RIF29_29036</name>
</gene>
<dbReference type="GO" id="GO:0048578">
    <property type="term" value="P:positive regulation of long-day photoperiodism, flowering"/>
    <property type="evidence" value="ECO:0007669"/>
    <property type="project" value="InterPro"/>
</dbReference>
<protein>
    <submittedName>
        <fullName evidence="2">Uncharacterized protein</fullName>
    </submittedName>
</protein>
<feature type="region of interest" description="Disordered" evidence="1">
    <location>
        <begin position="1"/>
        <end position="20"/>
    </location>
</feature>
<sequence length="120" mass="13605">MMRENSKSKCGSSDRSVKEKEKHLVDKIQAIFTNLQFARKENRANDIVVFEKQMAQVLKEWKAELESPATSFADGSLDSFSELAQLIQSLEEKDDATSPLTKPGQLKAELHVDNMQMDMN</sequence>
<dbReference type="GO" id="GO:0005634">
    <property type="term" value="C:nucleus"/>
    <property type="evidence" value="ECO:0007669"/>
    <property type="project" value="TreeGrafter"/>
</dbReference>